<protein>
    <recommendedName>
        <fullName evidence="2">DUF4806 domain-containing protein</fullName>
    </recommendedName>
</protein>
<dbReference type="Pfam" id="PF16064">
    <property type="entry name" value="DUF4806"/>
    <property type="match status" value="1"/>
</dbReference>
<dbReference type="Proteomes" id="UP001153737">
    <property type="component" value="Chromosome 12"/>
</dbReference>
<proteinExistence type="predicted"/>
<evidence type="ECO:0000256" key="1">
    <source>
        <dbReference type="SAM" id="MobiDB-lite"/>
    </source>
</evidence>
<feature type="domain" description="DUF4806" evidence="2">
    <location>
        <begin position="322"/>
        <end position="400"/>
    </location>
</feature>
<dbReference type="OrthoDB" id="6614320at2759"/>
<feature type="compositionally biased region" description="Polar residues" evidence="1">
    <location>
        <begin position="144"/>
        <end position="158"/>
    </location>
</feature>
<dbReference type="PANTHER" id="PTHR34153">
    <property type="entry name" value="SI:CH211-262H13.3-RELATED-RELATED"/>
    <property type="match status" value="1"/>
</dbReference>
<name>A0A9P0DF74_PHACE</name>
<evidence type="ECO:0000313" key="3">
    <source>
        <dbReference type="EMBL" id="CAH1119034.1"/>
    </source>
</evidence>
<gene>
    <name evidence="3" type="ORF">PHAECO_LOCUS3155</name>
</gene>
<feature type="compositionally biased region" description="Basic and acidic residues" evidence="1">
    <location>
        <begin position="159"/>
        <end position="169"/>
    </location>
</feature>
<evidence type="ECO:0000259" key="2">
    <source>
        <dbReference type="Pfam" id="PF16064"/>
    </source>
</evidence>
<feature type="region of interest" description="Disordered" evidence="1">
    <location>
        <begin position="139"/>
        <end position="263"/>
    </location>
</feature>
<evidence type="ECO:0000313" key="4">
    <source>
        <dbReference type="Proteomes" id="UP001153737"/>
    </source>
</evidence>
<dbReference type="InterPro" id="IPR032071">
    <property type="entry name" value="DUF4806"/>
</dbReference>
<reference evidence="3" key="1">
    <citation type="submission" date="2022-01" db="EMBL/GenBank/DDBJ databases">
        <authorList>
            <person name="King R."/>
        </authorList>
    </citation>
    <scope>NUCLEOTIDE SEQUENCE</scope>
</reference>
<keyword evidence="4" id="KW-1185">Reference proteome</keyword>
<accession>A0A9P0DF74</accession>
<reference evidence="3" key="2">
    <citation type="submission" date="2022-10" db="EMBL/GenBank/DDBJ databases">
        <authorList>
            <consortium name="ENA_rothamsted_submissions"/>
            <consortium name="culmorum"/>
            <person name="King R."/>
        </authorList>
    </citation>
    <scope>NUCLEOTIDE SEQUENCE</scope>
</reference>
<dbReference type="EMBL" id="OU896718">
    <property type="protein sequence ID" value="CAH1119034.1"/>
    <property type="molecule type" value="Genomic_DNA"/>
</dbReference>
<feature type="region of interest" description="Disordered" evidence="1">
    <location>
        <begin position="92"/>
        <end position="126"/>
    </location>
</feature>
<organism evidence="3 4">
    <name type="scientific">Phaedon cochleariae</name>
    <name type="common">Mustard beetle</name>
    <dbReference type="NCBI Taxonomy" id="80249"/>
    <lineage>
        <taxon>Eukaryota</taxon>
        <taxon>Metazoa</taxon>
        <taxon>Ecdysozoa</taxon>
        <taxon>Arthropoda</taxon>
        <taxon>Hexapoda</taxon>
        <taxon>Insecta</taxon>
        <taxon>Pterygota</taxon>
        <taxon>Neoptera</taxon>
        <taxon>Endopterygota</taxon>
        <taxon>Coleoptera</taxon>
        <taxon>Polyphaga</taxon>
        <taxon>Cucujiformia</taxon>
        <taxon>Chrysomeloidea</taxon>
        <taxon>Chrysomelidae</taxon>
        <taxon>Chrysomelinae</taxon>
        <taxon>Chrysomelini</taxon>
        <taxon>Phaedon</taxon>
    </lineage>
</organism>
<dbReference type="PANTHER" id="PTHR34153:SF2">
    <property type="entry name" value="SI:CH211-262H13.3-RELATED"/>
    <property type="match status" value="1"/>
</dbReference>
<feature type="compositionally biased region" description="Polar residues" evidence="1">
    <location>
        <begin position="220"/>
        <end position="232"/>
    </location>
</feature>
<feature type="compositionally biased region" description="Basic and acidic residues" evidence="1">
    <location>
        <begin position="199"/>
        <end position="218"/>
    </location>
</feature>
<sequence length="446" mass="51069">MGWAVVKFSDEDAVEAVPRSWYIEASEECFWPPANYKREKIVKLIERNGSPLSDWKVYTALMLGYYDDFAVAQRKAKKATLTTDLSSGSDIYKGTGSRIRKKNPRYESQHSSDSDESRSSSSHISYPVFKRTQPINLLDDVSRRSTSPEIQIESTAKTVRSDGISHENNESNDMAGYDGTPTIEPYERRATPRPTPIESCERRATPKPTPRDSCERRVTSKPSSDSRVTPKSSFADRSKQLVPLSDQGRITPKSSLPDRSKQLVSLSDQDFKRMMIDEMNQLNYKMNNLIESIATLMKTKRIETDIQLTTYGSKIKILYGKIPLRNDTDLEDLETYLADDENFKIMISELSRIGGSSLGQSVRKILYRLLTDEVALLFSWDGARMKRPFKSLRLARCILESMKIQYIDSKEMDTITVIKSWLVKARERITNPIKRRKAMNKYPFNV</sequence>
<dbReference type="AlphaFoldDB" id="A0A9P0DF74"/>
<feature type="compositionally biased region" description="Basic and acidic residues" evidence="1">
    <location>
        <begin position="104"/>
        <end position="118"/>
    </location>
</feature>